<protein>
    <submittedName>
        <fullName evidence="2">Uncharacterized protein</fullName>
    </submittedName>
</protein>
<feature type="region of interest" description="Disordered" evidence="1">
    <location>
        <begin position="202"/>
        <end position="230"/>
    </location>
</feature>
<dbReference type="InterPro" id="IPR036116">
    <property type="entry name" value="FN3_sf"/>
</dbReference>
<comment type="caution">
    <text evidence="2">The sequence shown here is derived from an EMBL/GenBank/DDBJ whole genome shotgun (WGS) entry which is preliminary data.</text>
</comment>
<sequence>MNAGRKLSPKGRTELLGGEGDLTRTDAHLQGYEWVFRDQQWLVWPGSRVEAGANAPQQRHPLVKSGSSEVEEVEEVEGWSEPSSILVQLRQPQVAGELFLEEASESSVSLRWPRCASGEPHLASLDYWILCAEGDSSSHLDWQTVGLLHDQGEDGGQHLHYAVRFLRPELCYVFAVECRYGALPPALAAASAARLEAAALPSRLPSRPPPSARTNRLAFGGPTPEAPYEARGEACGEVPAIPDPSNLQPGFAPMQAEPLTLSQGKELWHADIGGTRALAR</sequence>
<dbReference type="EMBL" id="CAJNDS010000604">
    <property type="protein sequence ID" value="CAE7222161.1"/>
    <property type="molecule type" value="Genomic_DNA"/>
</dbReference>
<evidence type="ECO:0000313" key="3">
    <source>
        <dbReference type="Proteomes" id="UP000604046"/>
    </source>
</evidence>
<organism evidence="2 3">
    <name type="scientific">Symbiodinium natans</name>
    <dbReference type="NCBI Taxonomy" id="878477"/>
    <lineage>
        <taxon>Eukaryota</taxon>
        <taxon>Sar</taxon>
        <taxon>Alveolata</taxon>
        <taxon>Dinophyceae</taxon>
        <taxon>Suessiales</taxon>
        <taxon>Symbiodiniaceae</taxon>
        <taxon>Symbiodinium</taxon>
    </lineage>
</organism>
<accession>A0A812K7I8</accession>
<gene>
    <name evidence="2" type="ORF">SNAT2548_LOCUS8250</name>
</gene>
<dbReference type="Proteomes" id="UP000604046">
    <property type="component" value="Unassembled WGS sequence"/>
</dbReference>
<dbReference type="SUPFAM" id="SSF49265">
    <property type="entry name" value="Fibronectin type III"/>
    <property type="match status" value="1"/>
</dbReference>
<proteinExistence type="predicted"/>
<evidence type="ECO:0000313" key="2">
    <source>
        <dbReference type="EMBL" id="CAE7222161.1"/>
    </source>
</evidence>
<dbReference type="AlphaFoldDB" id="A0A812K7I8"/>
<feature type="region of interest" description="Disordered" evidence="1">
    <location>
        <begin position="1"/>
        <end position="20"/>
    </location>
</feature>
<keyword evidence="3" id="KW-1185">Reference proteome</keyword>
<evidence type="ECO:0000256" key="1">
    <source>
        <dbReference type="SAM" id="MobiDB-lite"/>
    </source>
</evidence>
<reference evidence="2" key="1">
    <citation type="submission" date="2021-02" db="EMBL/GenBank/DDBJ databases">
        <authorList>
            <person name="Dougan E. K."/>
            <person name="Rhodes N."/>
            <person name="Thang M."/>
            <person name="Chan C."/>
        </authorList>
    </citation>
    <scope>NUCLEOTIDE SEQUENCE</scope>
</reference>
<name>A0A812K7I8_9DINO</name>